<feature type="compositionally biased region" description="Low complexity" evidence="1">
    <location>
        <begin position="243"/>
        <end position="255"/>
    </location>
</feature>
<feature type="compositionally biased region" description="Pro residues" evidence="1">
    <location>
        <begin position="209"/>
        <end position="230"/>
    </location>
</feature>
<organism evidence="2 3">
    <name type="scientific">Paratrimastix pyriformis</name>
    <dbReference type="NCBI Taxonomy" id="342808"/>
    <lineage>
        <taxon>Eukaryota</taxon>
        <taxon>Metamonada</taxon>
        <taxon>Preaxostyla</taxon>
        <taxon>Paratrimastigidae</taxon>
        <taxon>Paratrimastix</taxon>
    </lineage>
</organism>
<dbReference type="EMBL" id="JAPMOS010000004">
    <property type="protein sequence ID" value="KAJ4462030.1"/>
    <property type="molecule type" value="Genomic_DNA"/>
</dbReference>
<comment type="caution">
    <text evidence="2">The sequence shown here is derived from an EMBL/GenBank/DDBJ whole genome shotgun (WGS) entry which is preliminary data.</text>
</comment>
<feature type="compositionally biased region" description="Low complexity" evidence="1">
    <location>
        <begin position="173"/>
        <end position="184"/>
    </location>
</feature>
<reference evidence="2" key="1">
    <citation type="journal article" date="2022" name="bioRxiv">
        <title>Genomics of Preaxostyla Flagellates Illuminates Evolutionary Transitions and the Path Towards Mitochondrial Loss.</title>
        <authorList>
            <person name="Novak L.V.F."/>
            <person name="Treitli S.C."/>
            <person name="Pyrih J."/>
            <person name="Halakuc P."/>
            <person name="Pipaliya S.V."/>
            <person name="Vacek V."/>
            <person name="Brzon O."/>
            <person name="Soukal P."/>
            <person name="Eme L."/>
            <person name="Dacks J.B."/>
            <person name="Karnkowska A."/>
            <person name="Elias M."/>
            <person name="Hampl V."/>
        </authorList>
    </citation>
    <scope>NUCLEOTIDE SEQUENCE</scope>
    <source>
        <strain evidence="2">RCP-MX</strain>
    </source>
</reference>
<evidence type="ECO:0000256" key="1">
    <source>
        <dbReference type="SAM" id="MobiDB-lite"/>
    </source>
</evidence>
<protein>
    <recommendedName>
        <fullName evidence="4">CCHC-type domain-containing protein</fullName>
    </recommendedName>
</protein>
<sequence length="330" mass="34166">MKNTTRTQLLPRPLFFLNQLVRLATLPQDPTTTQPTTNRTSSISSPCACDTCCVDFPELKFSSFTNFLAQSAGGLHITITNSVCNFYFVSPGGTLTGVPAGSPSIPPSLVPPSVVPLPTPPADRMGSLTRQLDSLSLEVAQLHQKLRAQLKSAPRPAIAEDHCPLAPPPVHAPAPVASAAPTAPQGAEVKETKPQSTALLPSHMAPLATTPPPQAAHPAPAAPVPPPPTGAPSGVAPIPPTEASPASAPRGSSAPAPAPGPKSCGARRREVQHTDAEGTLRFHCLHCGKNGLDEWECPHFGLNPKAGTCQFCGCPASEHFAATDGTTEHG</sequence>
<keyword evidence="3" id="KW-1185">Reference proteome</keyword>
<evidence type="ECO:0008006" key="4">
    <source>
        <dbReference type="Google" id="ProtNLM"/>
    </source>
</evidence>
<dbReference type="Proteomes" id="UP001141327">
    <property type="component" value="Unassembled WGS sequence"/>
</dbReference>
<proteinExistence type="predicted"/>
<accession>A0ABQ8UZ35</accession>
<evidence type="ECO:0000313" key="3">
    <source>
        <dbReference type="Proteomes" id="UP001141327"/>
    </source>
</evidence>
<gene>
    <name evidence="2" type="ORF">PAPYR_1194</name>
</gene>
<feature type="region of interest" description="Disordered" evidence="1">
    <location>
        <begin position="159"/>
        <end position="272"/>
    </location>
</feature>
<name>A0ABQ8UZ35_9EUKA</name>
<evidence type="ECO:0000313" key="2">
    <source>
        <dbReference type="EMBL" id="KAJ4462030.1"/>
    </source>
</evidence>